<gene>
    <name evidence="2" type="ORF">M0813_05120</name>
</gene>
<proteinExistence type="predicted"/>
<evidence type="ECO:0000259" key="1">
    <source>
        <dbReference type="PROSITE" id="PS50830"/>
    </source>
</evidence>
<organism evidence="2 3">
    <name type="scientific">Anaeramoeba flamelloides</name>
    <dbReference type="NCBI Taxonomy" id="1746091"/>
    <lineage>
        <taxon>Eukaryota</taxon>
        <taxon>Metamonada</taxon>
        <taxon>Anaeramoebidae</taxon>
        <taxon>Anaeramoeba</taxon>
    </lineage>
</organism>
<dbReference type="SUPFAM" id="SSF50199">
    <property type="entry name" value="Staphylococcal nuclease"/>
    <property type="match status" value="1"/>
</dbReference>
<keyword evidence="2" id="KW-0418">Kinase</keyword>
<name>A0ABQ8XIB9_9EUKA</name>
<dbReference type="EMBL" id="JAOAOG010000294">
    <property type="protein sequence ID" value="KAJ6232201.1"/>
    <property type="molecule type" value="Genomic_DNA"/>
</dbReference>
<dbReference type="SMART" id="SM00318">
    <property type="entry name" value="SNc"/>
    <property type="match status" value="1"/>
</dbReference>
<reference evidence="2" key="1">
    <citation type="submission" date="2022-08" db="EMBL/GenBank/DDBJ databases">
        <title>Novel sulfate-reducing endosymbionts in the free-living metamonad Anaeramoeba.</title>
        <authorList>
            <person name="Jerlstrom-Hultqvist J."/>
            <person name="Cepicka I."/>
            <person name="Gallot-Lavallee L."/>
            <person name="Salas-Leiva D."/>
            <person name="Curtis B.A."/>
            <person name="Zahonova K."/>
            <person name="Pipaliya S."/>
            <person name="Dacks J."/>
            <person name="Roger A.J."/>
        </authorList>
    </citation>
    <scope>NUCLEOTIDE SEQUENCE</scope>
    <source>
        <strain evidence="2">Schooner1</strain>
    </source>
</reference>
<dbReference type="PROSITE" id="PS01284">
    <property type="entry name" value="TNASE_2"/>
    <property type="match status" value="1"/>
</dbReference>
<protein>
    <submittedName>
        <fullName evidence="2">Serine/threonine-protein kinase 31</fullName>
    </submittedName>
</protein>
<dbReference type="PROSITE" id="PS50830">
    <property type="entry name" value="TNASE_3"/>
    <property type="match status" value="1"/>
</dbReference>
<keyword evidence="3" id="KW-1185">Reference proteome</keyword>
<dbReference type="InterPro" id="IPR035437">
    <property type="entry name" value="SNase_OB-fold_sf"/>
</dbReference>
<feature type="domain" description="TNase-like" evidence="1">
    <location>
        <begin position="38"/>
        <end position="177"/>
    </location>
</feature>
<dbReference type="Proteomes" id="UP001150062">
    <property type="component" value="Unassembled WGS sequence"/>
</dbReference>
<dbReference type="Gene3D" id="2.40.50.90">
    <property type="match status" value="1"/>
</dbReference>
<dbReference type="Pfam" id="PF00565">
    <property type="entry name" value="SNase"/>
    <property type="match status" value="1"/>
</dbReference>
<dbReference type="GO" id="GO:0016301">
    <property type="term" value="F:kinase activity"/>
    <property type="evidence" value="ECO:0007669"/>
    <property type="project" value="UniProtKB-KW"/>
</dbReference>
<dbReference type="InterPro" id="IPR016071">
    <property type="entry name" value="Staphylococal_nuclease_OB-fold"/>
</dbReference>
<evidence type="ECO:0000313" key="2">
    <source>
        <dbReference type="EMBL" id="KAJ6232201.1"/>
    </source>
</evidence>
<evidence type="ECO:0000313" key="3">
    <source>
        <dbReference type="Proteomes" id="UP001150062"/>
    </source>
</evidence>
<dbReference type="InterPro" id="IPR002071">
    <property type="entry name" value="Thermonucl_AS"/>
</dbReference>
<sequence>MDSELLYYSAANGKITKKLLAALTKSDNTTPFLNFKNYQTVAKVVDVYDGDTVKVVMPVFKTQTFRFSVRISRIDCPEIRPKTKDVLKKKIEKEFAIEIREYTKKLLLNKYVRLDCKGLDKYGRLLAEIYFTYGEKRDVNFSDHLINKRMAVLYDGGTKVKDVCLALGRVSLREEKN</sequence>
<comment type="caution">
    <text evidence="2">The sequence shown here is derived from an EMBL/GenBank/DDBJ whole genome shotgun (WGS) entry which is preliminary data.</text>
</comment>
<accession>A0ABQ8XIB9</accession>
<keyword evidence="2" id="KW-0808">Transferase</keyword>